<sequence length="102" mass="11381">MIANDQKILNLLGMAQRAGKLVTGEDLSLKEIRNEQAKLVIVATDASENTIKKISDKCQYYKVPVAVRFTKAEISHAIGKERTISTIMDNGFAKKFRELLSI</sequence>
<evidence type="ECO:0000259" key="1">
    <source>
        <dbReference type="Pfam" id="PF01248"/>
    </source>
</evidence>
<accession>A0A0R2HVP8</accession>
<dbReference type="EMBL" id="JQBS01000035">
    <property type="protein sequence ID" value="KRN54183.1"/>
    <property type="molecule type" value="Genomic_DNA"/>
</dbReference>
<dbReference type="eggNOG" id="COG1358">
    <property type="taxonomic scope" value="Bacteria"/>
</dbReference>
<dbReference type="SUPFAM" id="SSF55315">
    <property type="entry name" value="L30e-like"/>
    <property type="match status" value="1"/>
</dbReference>
<dbReference type="AlphaFoldDB" id="A0A0R2HVP8"/>
<evidence type="ECO:0000313" key="3">
    <source>
        <dbReference type="Proteomes" id="UP000051658"/>
    </source>
</evidence>
<dbReference type="NCBIfam" id="NF005585">
    <property type="entry name" value="PRK07283.1"/>
    <property type="match status" value="1"/>
</dbReference>
<evidence type="ECO:0000313" key="2">
    <source>
        <dbReference type="EMBL" id="KRN54183.1"/>
    </source>
</evidence>
<reference evidence="2 3" key="1">
    <citation type="journal article" date="2015" name="Genome Announc.">
        <title>Expanding the biotechnology potential of lactobacilli through comparative genomics of 213 strains and associated genera.</title>
        <authorList>
            <person name="Sun Z."/>
            <person name="Harris H.M."/>
            <person name="McCann A."/>
            <person name="Guo C."/>
            <person name="Argimon S."/>
            <person name="Zhang W."/>
            <person name="Yang X."/>
            <person name="Jeffery I.B."/>
            <person name="Cooney J.C."/>
            <person name="Kagawa T.F."/>
            <person name="Liu W."/>
            <person name="Song Y."/>
            <person name="Salvetti E."/>
            <person name="Wrobel A."/>
            <person name="Rasinkangas P."/>
            <person name="Parkhill J."/>
            <person name="Rea M.C."/>
            <person name="O'Sullivan O."/>
            <person name="Ritari J."/>
            <person name="Douillard F.P."/>
            <person name="Paul Ross R."/>
            <person name="Yang R."/>
            <person name="Briner A.E."/>
            <person name="Felis G.E."/>
            <person name="de Vos W.M."/>
            <person name="Barrangou R."/>
            <person name="Klaenhammer T.R."/>
            <person name="Caufield P.W."/>
            <person name="Cui Y."/>
            <person name="Zhang H."/>
            <person name="O'Toole P.W."/>
        </authorList>
    </citation>
    <scope>NUCLEOTIDE SEQUENCE [LARGE SCALE GENOMIC DNA]</scope>
    <source>
        <strain evidence="2 3">DSM 20623</strain>
    </source>
</reference>
<comment type="caution">
    <text evidence="2">The sequence shown here is derived from an EMBL/GenBank/DDBJ whole genome shotgun (WGS) entry which is preliminary data.</text>
</comment>
<dbReference type="Gene3D" id="3.30.1330.30">
    <property type="match status" value="1"/>
</dbReference>
<keyword evidence="3" id="KW-1185">Reference proteome</keyword>
<protein>
    <recommendedName>
        <fullName evidence="1">Ribosomal protein eL8/eL30/eS12/Gadd45 domain-containing protein</fullName>
    </recommendedName>
</protein>
<dbReference type="InterPro" id="IPR004038">
    <property type="entry name" value="Ribosomal_eL8/eL30/eS12/Gad45"/>
</dbReference>
<proteinExistence type="predicted"/>
<dbReference type="Proteomes" id="UP000051658">
    <property type="component" value="Unassembled WGS sequence"/>
</dbReference>
<dbReference type="RefSeq" id="WP_034569994.1">
    <property type="nucleotide sequence ID" value="NZ_JQBS01000035.1"/>
</dbReference>
<dbReference type="PATRIC" id="fig|1449336.4.peg.1796"/>
<gene>
    <name evidence="2" type="ORF">IV74_GL001761</name>
</gene>
<dbReference type="InterPro" id="IPR029064">
    <property type="entry name" value="Ribosomal_eL30-like_sf"/>
</dbReference>
<organism evidence="2 3">
    <name type="scientific">Carnobacterium divergens DSM 20623</name>
    <dbReference type="NCBI Taxonomy" id="1449336"/>
    <lineage>
        <taxon>Bacteria</taxon>
        <taxon>Bacillati</taxon>
        <taxon>Bacillota</taxon>
        <taxon>Bacilli</taxon>
        <taxon>Lactobacillales</taxon>
        <taxon>Carnobacteriaceae</taxon>
        <taxon>Carnobacterium</taxon>
    </lineage>
</organism>
<dbReference type="Pfam" id="PF01248">
    <property type="entry name" value="Ribosomal_L7Ae"/>
    <property type="match status" value="1"/>
</dbReference>
<name>A0A0R2HVP8_CARDV</name>
<dbReference type="GeneID" id="89588759"/>
<feature type="domain" description="Ribosomal protein eL8/eL30/eS12/Gadd45" evidence="1">
    <location>
        <begin position="7"/>
        <end position="95"/>
    </location>
</feature>